<reference evidence="2 3" key="1">
    <citation type="submission" date="2016-06" db="EMBL/GenBank/DDBJ databases">
        <authorList>
            <person name="Kjaerup R.B."/>
            <person name="Dalgaard T.S."/>
            <person name="Juul-Madsen H.R."/>
        </authorList>
    </citation>
    <scope>NUCLEOTIDE SEQUENCE [LARGE SCALE GENOMIC DNA]</scope>
    <source>
        <strain evidence="2 3">DSM 45097</strain>
    </source>
</reference>
<dbReference type="EMBL" id="LT607751">
    <property type="protein sequence ID" value="SCG43799.1"/>
    <property type="molecule type" value="Genomic_DNA"/>
</dbReference>
<name>A0A1C5HCN8_9ACTN</name>
<sequence length="296" mass="31564">MRDDVTFVERLHRDLRDVSWPEPAELRAAARRRSRRTAVTAAAAVLAVAAGAAVLAPGAGGPKASPDAGTTGGPAVLGRAEIPAEALLTPQDVPVRTDEQLGVAGLDEPVRADQILQSCAQERGLPADPAVSRYSRSQTLIDTEENEKWFYRRAVLSQAVYRLDGDPSRVFTELERLVTACGSWTETTQVQSEREPLTARLTHHWTVARRDFAGDQAVLIHHAFSQPVDPVTGRPVGFAPVAEDTLVVRSGDLVSVLVPAPAMLPGAPGTGVTEAQFVDLARAAARRMCTAANPGC</sequence>
<dbReference type="RefSeq" id="WP_088969797.1">
    <property type="nucleotide sequence ID" value="NZ_JBHLYF010000014.1"/>
</dbReference>
<evidence type="ECO:0000256" key="1">
    <source>
        <dbReference type="SAM" id="Phobius"/>
    </source>
</evidence>
<protein>
    <submittedName>
        <fullName evidence="2">Uncharacterized protein</fullName>
    </submittedName>
</protein>
<accession>A0A1C5HCN8</accession>
<keyword evidence="1" id="KW-0472">Membrane</keyword>
<feature type="transmembrane region" description="Helical" evidence="1">
    <location>
        <begin position="37"/>
        <end position="56"/>
    </location>
</feature>
<dbReference type="Proteomes" id="UP000198210">
    <property type="component" value="Chromosome I"/>
</dbReference>
<gene>
    <name evidence="2" type="ORF">GA0074704_1472</name>
</gene>
<proteinExistence type="predicted"/>
<keyword evidence="1" id="KW-0812">Transmembrane</keyword>
<evidence type="ECO:0000313" key="2">
    <source>
        <dbReference type="EMBL" id="SCG43799.1"/>
    </source>
</evidence>
<evidence type="ECO:0000313" key="3">
    <source>
        <dbReference type="Proteomes" id="UP000198210"/>
    </source>
</evidence>
<organism evidence="2 3">
    <name type="scientific">Micromonospora siamensis</name>
    <dbReference type="NCBI Taxonomy" id="299152"/>
    <lineage>
        <taxon>Bacteria</taxon>
        <taxon>Bacillati</taxon>
        <taxon>Actinomycetota</taxon>
        <taxon>Actinomycetes</taxon>
        <taxon>Micromonosporales</taxon>
        <taxon>Micromonosporaceae</taxon>
        <taxon>Micromonospora</taxon>
    </lineage>
</organism>
<keyword evidence="3" id="KW-1185">Reference proteome</keyword>
<dbReference type="AlphaFoldDB" id="A0A1C5HCN8"/>
<keyword evidence="1" id="KW-1133">Transmembrane helix</keyword>